<name>A0AB34IDE5_PRYPA</name>
<dbReference type="EMBL" id="JBGBPQ010000028">
    <property type="protein sequence ID" value="KAL1496631.1"/>
    <property type="molecule type" value="Genomic_DNA"/>
</dbReference>
<evidence type="ECO:0000313" key="2">
    <source>
        <dbReference type="Proteomes" id="UP001515480"/>
    </source>
</evidence>
<accession>A0AB34IDE5</accession>
<dbReference type="AlphaFoldDB" id="A0AB34IDE5"/>
<sequence>MGGHKGAQADTVRLLESGEPVVLSVDAPQPPSETGPVFTVMVGQEAVITSSADFSSILPELSVLAIPWTDFTQGEWWGLPPLDAPPLSSPISWASESDALGIAEVFGLPPVSSNVEAMQFLVGLCEPPPPLVSVEELTHGFAEDAPRETRVAVEALLAQLSAITPSRPEIVDSVHYLLPSEFRHEYAIMTKLEISGG</sequence>
<gene>
    <name evidence="1" type="ORF">AB1Y20_014235</name>
</gene>
<reference evidence="1 2" key="1">
    <citation type="journal article" date="2024" name="Science">
        <title>Giant polyketide synthase enzymes in the biosynthesis of giant marine polyether toxins.</title>
        <authorList>
            <person name="Fallon T.R."/>
            <person name="Shende V.V."/>
            <person name="Wierzbicki I.H."/>
            <person name="Pendleton A.L."/>
            <person name="Watervoot N.F."/>
            <person name="Auber R.P."/>
            <person name="Gonzalez D.J."/>
            <person name="Wisecaver J.H."/>
            <person name="Moore B.S."/>
        </authorList>
    </citation>
    <scope>NUCLEOTIDE SEQUENCE [LARGE SCALE GENOMIC DNA]</scope>
    <source>
        <strain evidence="1 2">12B1</strain>
    </source>
</reference>
<organism evidence="1 2">
    <name type="scientific">Prymnesium parvum</name>
    <name type="common">Toxic golden alga</name>
    <dbReference type="NCBI Taxonomy" id="97485"/>
    <lineage>
        <taxon>Eukaryota</taxon>
        <taxon>Haptista</taxon>
        <taxon>Haptophyta</taxon>
        <taxon>Prymnesiophyceae</taxon>
        <taxon>Prymnesiales</taxon>
        <taxon>Prymnesiaceae</taxon>
        <taxon>Prymnesium</taxon>
    </lineage>
</organism>
<proteinExistence type="predicted"/>
<keyword evidence="2" id="KW-1185">Reference proteome</keyword>
<protein>
    <submittedName>
        <fullName evidence="1">Uncharacterized protein</fullName>
    </submittedName>
</protein>
<evidence type="ECO:0000313" key="1">
    <source>
        <dbReference type="EMBL" id="KAL1496631.1"/>
    </source>
</evidence>
<comment type="caution">
    <text evidence="1">The sequence shown here is derived from an EMBL/GenBank/DDBJ whole genome shotgun (WGS) entry which is preliminary data.</text>
</comment>
<dbReference type="Proteomes" id="UP001515480">
    <property type="component" value="Unassembled WGS sequence"/>
</dbReference>